<sequence length="44" mass="4650">MADVNRDERVVVEKSSMNVGGIIAAIALLLLVLGLLKFLGISPL</sequence>
<dbReference type="AlphaFoldDB" id="A0A1T5BZL7"/>
<evidence type="ECO:0000313" key="3">
    <source>
        <dbReference type="Proteomes" id="UP000189818"/>
    </source>
</evidence>
<feature type="transmembrane region" description="Helical" evidence="1">
    <location>
        <begin position="20"/>
        <end position="39"/>
    </location>
</feature>
<keyword evidence="1" id="KW-1133">Transmembrane helix</keyword>
<dbReference type="EMBL" id="FUYM01000003">
    <property type="protein sequence ID" value="SKB52808.1"/>
    <property type="molecule type" value="Genomic_DNA"/>
</dbReference>
<evidence type="ECO:0000313" key="2">
    <source>
        <dbReference type="EMBL" id="SKB52808.1"/>
    </source>
</evidence>
<reference evidence="3" key="1">
    <citation type="submission" date="2017-02" db="EMBL/GenBank/DDBJ databases">
        <authorList>
            <person name="Varghese N."/>
            <person name="Submissions S."/>
        </authorList>
    </citation>
    <scope>NUCLEOTIDE SEQUENCE [LARGE SCALE GENOMIC DNA]</scope>
    <source>
        <strain evidence="3">UM2</strain>
    </source>
</reference>
<evidence type="ECO:0000256" key="1">
    <source>
        <dbReference type="SAM" id="Phobius"/>
    </source>
</evidence>
<dbReference type="Proteomes" id="UP000189818">
    <property type="component" value="Unassembled WGS sequence"/>
</dbReference>
<keyword evidence="3" id="KW-1185">Reference proteome</keyword>
<dbReference type="RefSeq" id="WP_268878222.1">
    <property type="nucleotide sequence ID" value="NZ_FUYM01000003.1"/>
</dbReference>
<keyword evidence="1" id="KW-0472">Membrane</keyword>
<gene>
    <name evidence="2" type="ORF">SAMN06295920_103449</name>
</gene>
<protein>
    <submittedName>
        <fullName evidence="2">Uncharacterized protein</fullName>
    </submittedName>
</protein>
<dbReference type="STRING" id="439228.SAMN06295920_103449"/>
<keyword evidence="1" id="KW-0812">Transmembrane</keyword>
<proteinExistence type="predicted"/>
<name>A0A1T5BZL7_9SPHN</name>
<accession>A0A1T5BZL7</accession>
<organism evidence="2 3">
    <name type="scientific">Rhizorhabdus histidinilytica</name>
    <dbReference type="NCBI Taxonomy" id="439228"/>
    <lineage>
        <taxon>Bacteria</taxon>
        <taxon>Pseudomonadati</taxon>
        <taxon>Pseudomonadota</taxon>
        <taxon>Alphaproteobacteria</taxon>
        <taxon>Sphingomonadales</taxon>
        <taxon>Sphingomonadaceae</taxon>
        <taxon>Rhizorhabdus</taxon>
    </lineage>
</organism>